<feature type="region of interest" description="Disordered" evidence="1">
    <location>
        <begin position="1"/>
        <end position="65"/>
    </location>
</feature>
<evidence type="ECO:0000313" key="2">
    <source>
        <dbReference type="EMBL" id="KAF0915475.1"/>
    </source>
</evidence>
<evidence type="ECO:0000313" key="3">
    <source>
        <dbReference type="Proteomes" id="UP000479710"/>
    </source>
</evidence>
<name>A0A6G1DRL2_9ORYZ</name>
<gene>
    <name evidence="2" type="ORF">E2562_036480</name>
</gene>
<dbReference type="EMBL" id="SPHZ02000006">
    <property type="protein sequence ID" value="KAF0915475.1"/>
    <property type="molecule type" value="Genomic_DNA"/>
</dbReference>
<comment type="caution">
    <text evidence="2">The sequence shown here is derived from an EMBL/GenBank/DDBJ whole genome shotgun (WGS) entry which is preliminary data.</text>
</comment>
<proteinExistence type="predicted"/>
<organism evidence="2 3">
    <name type="scientific">Oryza meyeriana var. granulata</name>
    <dbReference type="NCBI Taxonomy" id="110450"/>
    <lineage>
        <taxon>Eukaryota</taxon>
        <taxon>Viridiplantae</taxon>
        <taxon>Streptophyta</taxon>
        <taxon>Embryophyta</taxon>
        <taxon>Tracheophyta</taxon>
        <taxon>Spermatophyta</taxon>
        <taxon>Magnoliopsida</taxon>
        <taxon>Liliopsida</taxon>
        <taxon>Poales</taxon>
        <taxon>Poaceae</taxon>
        <taxon>BOP clade</taxon>
        <taxon>Oryzoideae</taxon>
        <taxon>Oryzeae</taxon>
        <taxon>Oryzinae</taxon>
        <taxon>Oryza</taxon>
        <taxon>Oryza meyeriana</taxon>
    </lineage>
</organism>
<accession>A0A6G1DRL2</accession>
<reference evidence="2 3" key="1">
    <citation type="submission" date="2019-11" db="EMBL/GenBank/DDBJ databases">
        <title>Whole genome sequence of Oryza granulata.</title>
        <authorList>
            <person name="Li W."/>
        </authorList>
    </citation>
    <scope>NUCLEOTIDE SEQUENCE [LARGE SCALE GENOMIC DNA]</scope>
    <source>
        <strain evidence="3">cv. Menghai</strain>
        <tissue evidence="2">Leaf</tissue>
    </source>
</reference>
<evidence type="ECO:0000256" key="1">
    <source>
        <dbReference type="SAM" id="MobiDB-lite"/>
    </source>
</evidence>
<dbReference type="AlphaFoldDB" id="A0A6G1DRL2"/>
<feature type="compositionally biased region" description="Basic and acidic residues" evidence="1">
    <location>
        <begin position="35"/>
        <end position="45"/>
    </location>
</feature>
<protein>
    <submittedName>
        <fullName evidence="2">Uncharacterized protein</fullName>
    </submittedName>
</protein>
<dbReference type="Proteomes" id="UP000479710">
    <property type="component" value="Unassembled WGS sequence"/>
</dbReference>
<sequence>MLGSEGAARRRAAEEDEGEGQRQRRRRAVTQYDGDNQRRNDEDGGRAMPRGTQGRWHGSCLVTTR</sequence>
<keyword evidence="3" id="KW-1185">Reference proteome</keyword>